<evidence type="ECO:0000313" key="3">
    <source>
        <dbReference type="Proteomes" id="UP001152798"/>
    </source>
</evidence>
<dbReference type="EMBL" id="OV725081">
    <property type="protein sequence ID" value="CAH1401207.1"/>
    <property type="molecule type" value="Genomic_DNA"/>
</dbReference>
<gene>
    <name evidence="2" type="ORF">NEZAVI_LOCUS10281</name>
</gene>
<reference evidence="2" key="1">
    <citation type="submission" date="2022-01" db="EMBL/GenBank/DDBJ databases">
        <authorList>
            <person name="King R."/>
        </authorList>
    </citation>
    <scope>NUCLEOTIDE SEQUENCE</scope>
</reference>
<sequence>MDQCCSTLDSSSKVVIKDELDIDCEEYDHDERGEIKIKQESHSSKSSSDAEYDNGDAKDGEDHFIIDDYDKRCCVWLKEKPTPHLMQEPIVPILSLPEGTEIIEVKPASCTTRSMRLQQKNEDIKVSSNSKDLYKRERKTIRNEFEALRIIWTSKLQRLKDTQRVIAKDLINEVLKKGYFNELTTETMLYNSKV</sequence>
<evidence type="ECO:0000256" key="1">
    <source>
        <dbReference type="SAM" id="MobiDB-lite"/>
    </source>
</evidence>
<protein>
    <submittedName>
        <fullName evidence="2">Uncharacterized protein</fullName>
    </submittedName>
</protein>
<organism evidence="2 3">
    <name type="scientific">Nezara viridula</name>
    <name type="common">Southern green stink bug</name>
    <name type="synonym">Cimex viridulus</name>
    <dbReference type="NCBI Taxonomy" id="85310"/>
    <lineage>
        <taxon>Eukaryota</taxon>
        <taxon>Metazoa</taxon>
        <taxon>Ecdysozoa</taxon>
        <taxon>Arthropoda</taxon>
        <taxon>Hexapoda</taxon>
        <taxon>Insecta</taxon>
        <taxon>Pterygota</taxon>
        <taxon>Neoptera</taxon>
        <taxon>Paraneoptera</taxon>
        <taxon>Hemiptera</taxon>
        <taxon>Heteroptera</taxon>
        <taxon>Panheteroptera</taxon>
        <taxon>Pentatomomorpha</taxon>
        <taxon>Pentatomoidea</taxon>
        <taxon>Pentatomidae</taxon>
        <taxon>Pentatominae</taxon>
        <taxon>Nezara</taxon>
    </lineage>
</organism>
<proteinExistence type="predicted"/>
<dbReference type="OrthoDB" id="6152242at2759"/>
<name>A0A9P0HG88_NEZVI</name>
<accession>A0A9P0HG88</accession>
<feature type="compositionally biased region" description="Basic and acidic residues" evidence="1">
    <location>
        <begin position="31"/>
        <end position="43"/>
    </location>
</feature>
<feature type="region of interest" description="Disordered" evidence="1">
    <location>
        <begin position="31"/>
        <end position="59"/>
    </location>
</feature>
<dbReference type="Proteomes" id="UP001152798">
    <property type="component" value="Chromosome 5"/>
</dbReference>
<dbReference type="AlphaFoldDB" id="A0A9P0HG88"/>
<keyword evidence="3" id="KW-1185">Reference proteome</keyword>
<evidence type="ECO:0000313" key="2">
    <source>
        <dbReference type="EMBL" id="CAH1401207.1"/>
    </source>
</evidence>